<evidence type="ECO:0000256" key="3">
    <source>
        <dbReference type="ARBA" id="ARBA00023004"/>
    </source>
</evidence>
<dbReference type="RefSeq" id="WP_119765166.1">
    <property type="nucleotide sequence ID" value="NZ_QYUM01000004.1"/>
</dbReference>
<evidence type="ECO:0000313" key="8">
    <source>
        <dbReference type="Proteomes" id="UP000286100"/>
    </source>
</evidence>
<proteinExistence type="predicted"/>
<evidence type="ECO:0000256" key="1">
    <source>
        <dbReference type="ARBA" id="ARBA00022617"/>
    </source>
</evidence>
<dbReference type="Proteomes" id="UP000286100">
    <property type="component" value="Unassembled WGS sequence"/>
</dbReference>
<dbReference type="GO" id="GO:0020037">
    <property type="term" value="F:heme binding"/>
    <property type="evidence" value="ECO:0007669"/>
    <property type="project" value="InterPro"/>
</dbReference>
<keyword evidence="2 4" id="KW-0479">Metal-binding</keyword>
<feature type="chain" id="PRO_5019534027" description="Cytochrome c domain-containing protein" evidence="5">
    <location>
        <begin position="26"/>
        <end position="318"/>
    </location>
</feature>
<dbReference type="InterPro" id="IPR009056">
    <property type="entry name" value="Cyt_c-like_dom"/>
</dbReference>
<keyword evidence="8" id="KW-1185">Reference proteome</keyword>
<dbReference type="GO" id="GO:0009055">
    <property type="term" value="F:electron transfer activity"/>
    <property type="evidence" value="ECO:0007669"/>
    <property type="project" value="InterPro"/>
</dbReference>
<keyword evidence="1 4" id="KW-0349">Heme</keyword>
<feature type="signal peptide" evidence="5">
    <location>
        <begin position="1"/>
        <end position="25"/>
    </location>
</feature>
<gene>
    <name evidence="7" type="ORF">D3876_18990</name>
</gene>
<dbReference type="PROSITE" id="PS51007">
    <property type="entry name" value="CYTC"/>
    <property type="match status" value="1"/>
</dbReference>
<dbReference type="SUPFAM" id="SSF46626">
    <property type="entry name" value="Cytochrome c"/>
    <property type="match status" value="1"/>
</dbReference>
<dbReference type="EMBL" id="QYUM01000004">
    <property type="protein sequence ID" value="RJF85934.1"/>
    <property type="molecule type" value="Genomic_DNA"/>
</dbReference>
<protein>
    <recommendedName>
        <fullName evidence="6">Cytochrome c domain-containing protein</fullName>
    </recommendedName>
</protein>
<evidence type="ECO:0000313" key="7">
    <source>
        <dbReference type="EMBL" id="RJF85934.1"/>
    </source>
</evidence>
<keyword evidence="5" id="KW-0732">Signal</keyword>
<accession>A0A418W7I5</accession>
<evidence type="ECO:0000256" key="2">
    <source>
        <dbReference type="ARBA" id="ARBA00022723"/>
    </source>
</evidence>
<organism evidence="7 8">
    <name type="scientific">Sphingomonas cavernae</name>
    <dbReference type="NCBI Taxonomy" id="2320861"/>
    <lineage>
        <taxon>Bacteria</taxon>
        <taxon>Pseudomonadati</taxon>
        <taxon>Pseudomonadota</taxon>
        <taxon>Alphaproteobacteria</taxon>
        <taxon>Sphingomonadales</taxon>
        <taxon>Sphingomonadaceae</taxon>
        <taxon>Sphingomonas</taxon>
    </lineage>
</organism>
<evidence type="ECO:0000259" key="6">
    <source>
        <dbReference type="PROSITE" id="PS51007"/>
    </source>
</evidence>
<name>A0A418W7I5_9SPHN</name>
<reference evidence="7 8" key="1">
    <citation type="submission" date="2018-09" db="EMBL/GenBank/DDBJ databases">
        <authorList>
            <person name="Zhu H."/>
        </authorList>
    </citation>
    <scope>NUCLEOTIDE SEQUENCE [LARGE SCALE GENOMIC DNA]</scope>
    <source>
        <strain evidence="7 8">K2R01-6</strain>
    </source>
</reference>
<comment type="caution">
    <text evidence="7">The sequence shown here is derived from an EMBL/GenBank/DDBJ whole genome shotgun (WGS) entry which is preliminary data.</text>
</comment>
<dbReference type="GO" id="GO:0046872">
    <property type="term" value="F:metal ion binding"/>
    <property type="evidence" value="ECO:0007669"/>
    <property type="project" value="UniProtKB-KW"/>
</dbReference>
<evidence type="ECO:0000256" key="4">
    <source>
        <dbReference type="PROSITE-ProRule" id="PRU00433"/>
    </source>
</evidence>
<feature type="domain" description="Cytochrome c" evidence="6">
    <location>
        <begin position="65"/>
        <end position="188"/>
    </location>
</feature>
<keyword evidence="3 4" id="KW-0408">Iron</keyword>
<dbReference type="InterPro" id="IPR036909">
    <property type="entry name" value="Cyt_c-like_dom_sf"/>
</dbReference>
<sequence>MDRRGTRIRLLKLGAALALCQAAAAATPAPELRAARWLAPEARIRALSERPAECFVPPGDPQQRASAEIGRAAFRTPLLLGGQAARAGLSCESCHRAGRGNPDFLFAGLSGAPGTADVTSSLMSSHRGNQRFDPVPIPDLALPGKIPRDAGGTALRDFIRGLIVEEFDGAEPPERVLDGVVAYVRAIDGRSCGAETAIALADQLDDIARARGAALQALALEDRATARLMLSAMRTALGLIDERYPGPAFERHRRTLRTADRDLLAIQHALDRGDSRTSARLEHWEQGAEDWIPALRRDEPRSLYDAERLRLALQDGDD</sequence>
<evidence type="ECO:0000256" key="5">
    <source>
        <dbReference type="SAM" id="SignalP"/>
    </source>
</evidence>
<dbReference type="AlphaFoldDB" id="A0A418W7I5"/>
<dbReference type="OrthoDB" id="9805202at2"/>